<dbReference type="Pfam" id="PF00188">
    <property type="entry name" value="CAP"/>
    <property type="match status" value="1"/>
</dbReference>
<gene>
    <name evidence="3" type="ORF">TCAL_09712</name>
</gene>
<dbReference type="Gene3D" id="3.40.33.10">
    <property type="entry name" value="CAP"/>
    <property type="match status" value="1"/>
</dbReference>
<dbReference type="InterPro" id="IPR035940">
    <property type="entry name" value="CAP_sf"/>
</dbReference>
<feature type="region of interest" description="Disordered" evidence="1">
    <location>
        <begin position="51"/>
        <end position="91"/>
    </location>
</feature>
<dbReference type="PRINTS" id="PR00837">
    <property type="entry name" value="V5TPXLIKE"/>
</dbReference>
<dbReference type="InterPro" id="IPR018244">
    <property type="entry name" value="Allrgn_V5/Tpx1_CS"/>
</dbReference>
<dbReference type="FunFam" id="3.40.33.10:FF:000002">
    <property type="entry name" value="Golgi-associated plant pathogenesis-related protein 1"/>
    <property type="match status" value="1"/>
</dbReference>
<dbReference type="InterPro" id="IPR034113">
    <property type="entry name" value="SCP_GAPR1-like"/>
</dbReference>
<evidence type="ECO:0000259" key="2">
    <source>
        <dbReference type="SMART" id="SM00198"/>
    </source>
</evidence>
<dbReference type="OMA" id="WRRGAFH"/>
<dbReference type="CDD" id="cd05382">
    <property type="entry name" value="CAP_GAPR1-like"/>
    <property type="match status" value="1"/>
</dbReference>
<protein>
    <recommendedName>
        <fullName evidence="2">SCP domain-containing protein</fullName>
    </recommendedName>
</protein>
<accession>A0A553P3Z6</accession>
<organism evidence="3 4">
    <name type="scientific">Tigriopus californicus</name>
    <name type="common">Marine copepod</name>
    <dbReference type="NCBI Taxonomy" id="6832"/>
    <lineage>
        <taxon>Eukaryota</taxon>
        <taxon>Metazoa</taxon>
        <taxon>Ecdysozoa</taxon>
        <taxon>Arthropoda</taxon>
        <taxon>Crustacea</taxon>
        <taxon>Multicrustacea</taxon>
        <taxon>Hexanauplia</taxon>
        <taxon>Copepoda</taxon>
        <taxon>Harpacticoida</taxon>
        <taxon>Harpacticidae</taxon>
        <taxon>Tigriopus</taxon>
    </lineage>
</organism>
<dbReference type="EMBL" id="VCGU01000008">
    <property type="protein sequence ID" value="TRY72370.1"/>
    <property type="molecule type" value="Genomic_DNA"/>
</dbReference>
<dbReference type="GO" id="GO:0005576">
    <property type="term" value="C:extracellular region"/>
    <property type="evidence" value="ECO:0007669"/>
    <property type="project" value="InterPro"/>
</dbReference>
<feature type="domain" description="SCP" evidence="2">
    <location>
        <begin position="92"/>
        <end position="227"/>
    </location>
</feature>
<evidence type="ECO:0000256" key="1">
    <source>
        <dbReference type="SAM" id="MobiDB-lite"/>
    </source>
</evidence>
<dbReference type="Proteomes" id="UP000318571">
    <property type="component" value="Chromosome 7"/>
</dbReference>
<keyword evidence="4" id="KW-1185">Reference proteome</keyword>
<feature type="compositionally biased region" description="Low complexity" evidence="1">
    <location>
        <begin position="73"/>
        <end position="84"/>
    </location>
</feature>
<feature type="compositionally biased region" description="Polar residues" evidence="1">
    <location>
        <begin position="56"/>
        <end position="71"/>
    </location>
</feature>
<dbReference type="AlphaFoldDB" id="A0A553P3Z6"/>
<dbReference type="PROSITE" id="PS01009">
    <property type="entry name" value="CRISP_1"/>
    <property type="match status" value="1"/>
</dbReference>
<dbReference type="InterPro" id="IPR014044">
    <property type="entry name" value="CAP_dom"/>
</dbReference>
<dbReference type="InterPro" id="IPR001283">
    <property type="entry name" value="CRISP-related"/>
</dbReference>
<dbReference type="STRING" id="6832.A0A553P3Z6"/>
<name>A0A553P3Z6_TIGCA</name>
<sequence>MVNLHPAITVIPIIIQYEDWTRKEIGYERKLSRGSQVTETITEVKQYINGQEVKSDNSTPKAKSTESQAKPTSEAAADSSASSSDEGESNDDFANQALKAHNSYRRKHGVNPLKLSPNLCNFAMQWAQKLANEDQFYHRPSNNYGENIYMSFDSNPNVTVSGSDPVQSWYSEIKDHTFGVEPRSMNTGHFTQVVWKTTKNLGIAMAKSRSGKTIVVANYEPAGNFIGSYANNVPPPQ</sequence>
<dbReference type="SUPFAM" id="SSF55797">
    <property type="entry name" value="PR-1-like"/>
    <property type="match status" value="1"/>
</dbReference>
<evidence type="ECO:0000313" key="3">
    <source>
        <dbReference type="EMBL" id="TRY72370.1"/>
    </source>
</evidence>
<reference evidence="3 4" key="1">
    <citation type="journal article" date="2018" name="Nat. Ecol. Evol.">
        <title>Genomic signatures of mitonuclear coevolution across populations of Tigriopus californicus.</title>
        <authorList>
            <person name="Barreto F.S."/>
            <person name="Watson E.T."/>
            <person name="Lima T.G."/>
            <person name="Willett C.S."/>
            <person name="Edmands S."/>
            <person name="Li W."/>
            <person name="Burton R.S."/>
        </authorList>
    </citation>
    <scope>NUCLEOTIDE SEQUENCE [LARGE SCALE GENOMIC DNA]</scope>
    <source>
        <strain evidence="3 4">San Diego</strain>
    </source>
</reference>
<evidence type="ECO:0000313" key="4">
    <source>
        <dbReference type="Proteomes" id="UP000318571"/>
    </source>
</evidence>
<proteinExistence type="predicted"/>
<comment type="caution">
    <text evidence="3">The sequence shown here is derived from an EMBL/GenBank/DDBJ whole genome shotgun (WGS) entry which is preliminary data.</text>
</comment>
<dbReference type="PANTHER" id="PTHR10334">
    <property type="entry name" value="CYSTEINE-RICH SECRETORY PROTEIN-RELATED"/>
    <property type="match status" value="1"/>
</dbReference>
<dbReference type="SMART" id="SM00198">
    <property type="entry name" value="SCP"/>
    <property type="match status" value="1"/>
</dbReference>